<evidence type="ECO:0000256" key="3">
    <source>
        <dbReference type="SAM" id="MobiDB-lite"/>
    </source>
</evidence>
<keyword evidence="2" id="KW-0040">ANK repeat</keyword>
<evidence type="ECO:0000313" key="7">
    <source>
        <dbReference type="Proteomes" id="UP000236546"/>
    </source>
</evidence>
<feature type="repeat" description="ANK" evidence="2">
    <location>
        <begin position="729"/>
        <end position="761"/>
    </location>
</feature>
<evidence type="ECO:0000256" key="1">
    <source>
        <dbReference type="ARBA" id="ARBA00022737"/>
    </source>
</evidence>
<proteinExistence type="predicted"/>
<dbReference type="InterPro" id="IPR002110">
    <property type="entry name" value="Ankyrin_rpt"/>
</dbReference>
<keyword evidence="1" id="KW-0677">Repeat</keyword>
<dbReference type="InterPro" id="IPR056884">
    <property type="entry name" value="NPHP3-like_N"/>
</dbReference>
<feature type="region of interest" description="Disordered" evidence="3">
    <location>
        <begin position="1"/>
        <end position="26"/>
    </location>
</feature>
<accession>A0A2K0TDL6</accession>
<dbReference type="InterPro" id="IPR036770">
    <property type="entry name" value="Ankyrin_rpt-contain_sf"/>
</dbReference>
<feature type="repeat" description="ANK" evidence="2">
    <location>
        <begin position="664"/>
        <end position="696"/>
    </location>
</feature>
<dbReference type="Pfam" id="PF12796">
    <property type="entry name" value="Ank_2"/>
    <property type="match status" value="1"/>
</dbReference>
<dbReference type="Gene3D" id="3.40.50.300">
    <property type="entry name" value="P-loop containing nucleotide triphosphate hydrolases"/>
    <property type="match status" value="1"/>
</dbReference>
<dbReference type="InterPro" id="IPR054471">
    <property type="entry name" value="GPIID_WHD"/>
</dbReference>
<dbReference type="PROSITE" id="PS50088">
    <property type="entry name" value="ANK_REPEAT"/>
    <property type="match status" value="2"/>
</dbReference>
<comment type="caution">
    <text evidence="6">The sequence shown here is derived from an EMBL/GenBank/DDBJ whole genome shotgun (WGS) entry which is preliminary data.</text>
</comment>
<protein>
    <submittedName>
        <fullName evidence="6">Uncharacterized protein</fullName>
    </submittedName>
</protein>
<dbReference type="PANTHER" id="PTHR10039">
    <property type="entry name" value="AMELOGENIN"/>
    <property type="match status" value="1"/>
</dbReference>
<evidence type="ECO:0000256" key="2">
    <source>
        <dbReference type="PROSITE-ProRule" id="PRU00023"/>
    </source>
</evidence>
<dbReference type="Pfam" id="PF00023">
    <property type="entry name" value="Ank"/>
    <property type="match status" value="1"/>
</dbReference>
<dbReference type="Pfam" id="PF22939">
    <property type="entry name" value="WHD_GPIID"/>
    <property type="match status" value="1"/>
</dbReference>
<dbReference type="PROSITE" id="PS50297">
    <property type="entry name" value="ANK_REP_REGION"/>
    <property type="match status" value="1"/>
</dbReference>
<dbReference type="SUPFAM" id="SSF52540">
    <property type="entry name" value="P-loop containing nucleoside triphosphate hydrolases"/>
    <property type="match status" value="1"/>
</dbReference>
<dbReference type="Proteomes" id="UP000236546">
    <property type="component" value="Unassembled WGS sequence"/>
</dbReference>
<dbReference type="EMBL" id="MTYH01000037">
    <property type="protein sequence ID" value="PNP43620.1"/>
    <property type="molecule type" value="Genomic_DNA"/>
</dbReference>
<organism evidence="6 7">
    <name type="scientific">Trichoderma gamsii</name>
    <dbReference type="NCBI Taxonomy" id="398673"/>
    <lineage>
        <taxon>Eukaryota</taxon>
        <taxon>Fungi</taxon>
        <taxon>Dikarya</taxon>
        <taxon>Ascomycota</taxon>
        <taxon>Pezizomycotina</taxon>
        <taxon>Sordariomycetes</taxon>
        <taxon>Hypocreomycetidae</taxon>
        <taxon>Hypocreales</taxon>
        <taxon>Hypocreaceae</taxon>
        <taxon>Trichoderma</taxon>
    </lineage>
</organism>
<name>A0A2K0TDL6_9HYPO</name>
<reference evidence="6 7" key="1">
    <citation type="submission" date="2017-02" db="EMBL/GenBank/DDBJ databases">
        <title>Genomes of Trichoderma spp. with biocontrol activity.</title>
        <authorList>
            <person name="Gardiner D."/>
            <person name="Kazan K."/>
            <person name="Vos C."/>
            <person name="Harvey P."/>
        </authorList>
    </citation>
    <scope>NUCLEOTIDE SEQUENCE [LARGE SCALE GENOMIC DNA]</scope>
    <source>
        <strain evidence="6 7">A5MH</strain>
    </source>
</reference>
<dbReference type="AlphaFoldDB" id="A0A2K0TDL6"/>
<feature type="domain" description="GPI inositol-deacylase winged helix" evidence="4">
    <location>
        <begin position="369"/>
        <end position="449"/>
    </location>
</feature>
<evidence type="ECO:0000259" key="5">
    <source>
        <dbReference type="Pfam" id="PF24883"/>
    </source>
</evidence>
<dbReference type="Pfam" id="PF24883">
    <property type="entry name" value="NPHP3_N"/>
    <property type="match status" value="1"/>
</dbReference>
<gene>
    <name evidence="6" type="ORF">TGAMA5MH_04592</name>
</gene>
<evidence type="ECO:0000313" key="6">
    <source>
        <dbReference type="EMBL" id="PNP43620.1"/>
    </source>
</evidence>
<dbReference type="SUPFAM" id="SSF48403">
    <property type="entry name" value="Ankyrin repeat"/>
    <property type="match status" value="1"/>
</dbReference>
<dbReference type="SMART" id="SM00248">
    <property type="entry name" value="ANK"/>
    <property type="match status" value="5"/>
</dbReference>
<evidence type="ECO:0000259" key="4">
    <source>
        <dbReference type="Pfam" id="PF22939"/>
    </source>
</evidence>
<feature type="domain" description="Nephrocystin 3-like N-terminal" evidence="5">
    <location>
        <begin position="75"/>
        <end position="247"/>
    </location>
</feature>
<dbReference type="OrthoDB" id="194358at2759"/>
<dbReference type="Gene3D" id="1.25.40.20">
    <property type="entry name" value="Ankyrin repeat-containing domain"/>
    <property type="match status" value="2"/>
</dbReference>
<dbReference type="InterPro" id="IPR027417">
    <property type="entry name" value="P-loop_NTPase"/>
</dbReference>
<sequence length="834" mass="95757">MKDDNEGNNAQYNARGGTGHQYTGQSQQIYSGSGMTINNNAATYTFEDSREKIIQALYTSPYLQRKNRNPDRVRGTCEWFLNHPDFQHWRDSTSSSMLWVSANPGCGKSVLAKCLVDKLKTTEERTTCYFFFKDDFEDQRSAKSAISCILHQLFVQRKNLLSAKIMDRFSSYKTPLANSYYDLWELWDILTKISQETNAGEIICILDALDECENRDRGDLAKIVREFYVQNGNTKQSVNLKFLITSRPYDKIRRDLVPFNLDDVPVIHLKGDGDEETDKIAEEIDLFIKDRVSRVRKKFDLTEKEEELLLQGLRAVPNQTYLWVYLTLEWIETEICNKISELEIRIAISILPRTVDEAYDKILSKSTDVAETKKLLHIVVAAQRPLSLAEMDLALTLQPRHKSYKDLYPRPSDRFKKYIRDLCGLFINIRDEKIYLLHQTAKEFLVPRGCEDSQEDIVLQRTNRSHADHRTQLQWKYSLMPSHSHRILFRVCIWHLLFIEHEVRPRTEQGARDVHIREAVFLEYSAKYWATHFHASDIDKNKFREQLQQICNSNSELHRTWFRIYWADMHPGVKFPYNFTTLMVASYLGIKAIVRLQLQLLDVQLDVVDNVFGRSALSWASEHGFEGIVKLLIKGPEVNLRNIFYSGFSPSFFKGATVDTQDKAKRTPLSYASLNGHLSVVRLLVKAGARADLKDEIKATPIAYAVCIGRQDIANELTQGAEIPSIDETRDRLLLSAAKNGNRSIVKRMLDSGADIEAIDEECATPLVHALLFQDWPLAQFLLDRGAAINPEKGDYTCYFNRGSEMPGEDIIGGPVTARDLCVVLKHDCSSNTD</sequence>